<evidence type="ECO:0000313" key="3">
    <source>
        <dbReference type="Proteomes" id="UP000798808"/>
    </source>
</evidence>
<evidence type="ECO:0000313" key="2">
    <source>
        <dbReference type="EMBL" id="MTI29045.1"/>
    </source>
</evidence>
<keyword evidence="1" id="KW-0472">Membrane</keyword>
<name>A0ABW9S0Q7_9BACT</name>
<proteinExistence type="predicted"/>
<evidence type="ECO:0000256" key="1">
    <source>
        <dbReference type="SAM" id="Phobius"/>
    </source>
</evidence>
<organism evidence="2 3">
    <name type="scientific">Fulvivirga kasyanovii</name>
    <dbReference type="NCBI Taxonomy" id="396812"/>
    <lineage>
        <taxon>Bacteria</taxon>
        <taxon>Pseudomonadati</taxon>
        <taxon>Bacteroidota</taxon>
        <taxon>Cytophagia</taxon>
        <taxon>Cytophagales</taxon>
        <taxon>Fulvivirgaceae</taxon>
        <taxon>Fulvivirga</taxon>
    </lineage>
</organism>
<dbReference type="InterPro" id="IPR013879">
    <property type="entry name" value="DUF1761"/>
</dbReference>
<keyword evidence="1" id="KW-1133">Transmembrane helix</keyword>
<dbReference type="Proteomes" id="UP000798808">
    <property type="component" value="Unassembled WGS sequence"/>
</dbReference>
<protein>
    <submittedName>
        <fullName evidence="2">DUF1761 domain-containing protein</fullName>
    </submittedName>
</protein>
<feature type="transmembrane region" description="Helical" evidence="1">
    <location>
        <begin position="68"/>
        <end position="90"/>
    </location>
</feature>
<accession>A0ABW9S0Q7</accession>
<keyword evidence="1" id="KW-0812">Transmembrane</keyword>
<keyword evidence="3" id="KW-1185">Reference proteome</keyword>
<dbReference type="EMBL" id="SMLW01000677">
    <property type="protein sequence ID" value="MTI29045.1"/>
    <property type="molecule type" value="Genomic_DNA"/>
</dbReference>
<gene>
    <name evidence="2" type="ORF">E1163_29050</name>
</gene>
<comment type="caution">
    <text evidence="2">The sequence shown here is derived from an EMBL/GenBank/DDBJ whole genome shotgun (WGS) entry which is preliminary data.</text>
</comment>
<sequence>MATSAELCNLMPMRNNMGTALRINHAAVWVAALLAQAVAPLIYSEVFFGIRWVELNELTEADFSKVDMGIGLSLSFISSLAAAYMLAWLFKRMHVTSAVEGLKIALLIWLAFIFLEITTQNYFSVRSFELTLIDESVVLIKYEIAGILLGGWKKYSEQ</sequence>
<dbReference type="Pfam" id="PF08570">
    <property type="entry name" value="DUF1761"/>
    <property type="match status" value="1"/>
</dbReference>
<reference evidence="2 3" key="1">
    <citation type="submission" date="2019-02" db="EMBL/GenBank/DDBJ databases">
        <authorList>
            <person name="Goldberg S.R."/>
            <person name="Haltli B.A."/>
            <person name="Correa H."/>
            <person name="Russell K.G."/>
        </authorList>
    </citation>
    <scope>NUCLEOTIDE SEQUENCE [LARGE SCALE GENOMIC DNA]</scope>
    <source>
        <strain evidence="2 3">JCM 16186</strain>
    </source>
</reference>
<feature type="transmembrane region" description="Helical" evidence="1">
    <location>
        <begin position="102"/>
        <end position="123"/>
    </location>
</feature>